<evidence type="ECO:0000256" key="1">
    <source>
        <dbReference type="SAM" id="MobiDB-lite"/>
    </source>
</evidence>
<keyword evidence="2" id="KW-0472">Membrane</keyword>
<feature type="transmembrane region" description="Helical" evidence="2">
    <location>
        <begin position="52"/>
        <end position="74"/>
    </location>
</feature>
<dbReference type="Gene3D" id="3.30.750.24">
    <property type="entry name" value="STAS domain"/>
    <property type="match status" value="1"/>
</dbReference>
<dbReference type="Proteomes" id="UP000319383">
    <property type="component" value="Chromosome"/>
</dbReference>
<dbReference type="AlphaFoldDB" id="A0A517ZL87"/>
<dbReference type="RefSeq" id="WP_145375325.1">
    <property type="nucleotide sequence ID" value="NZ_CP036270.1"/>
</dbReference>
<evidence type="ECO:0000313" key="4">
    <source>
        <dbReference type="EMBL" id="QDU43193.1"/>
    </source>
</evidence>
<feature type="transmembrane region" description="Helical" evidence="2">
    <location>
        <begin position="195"/>
        <end position="213"/>
    </location>
</feature>
<dbReference type="InterPro" id="IPR002645">
    <property type="entry name" value="STAS_dom"/>
</dbReference>
<dbReference type="InterPro" id="IPR036513">
    <property type="entry name" value="STAS_dom_sf"/>
</dbReference>
<feature type="domain" description="STAS" evidence="3">
    <location>
        <begin position="52"/>
        <end position="119"/>
    </location>
</feature>
<dbReference type="PANTHER" id="PTHR33495">
    <property type="entry name" value="ANTI-SIGMA FACTOR ANTAGONIST TM_1081-RELATED-RELATED"/>
    <property type="match status" value="1"/>
</dbReference>
<dbReference type="PROSITE" id="PS50801">
    <property type="entry name" value="STAS"/>
    <property type="match status" value="1"/>
</dbReference>
<dbReference type="GO" id="GO:0043856">
    <property type="term" value="F:anti-sigma factor antagonist activity"/>
    <property type="evidence" value="ECO:0007669"/>
    <property type="project" value="TreeGrafter"/>
</dbReference>
<dbReference type="OrthoDB" id="289634at2"/>
<feature type="region of interest" description="Disordered" evidence="1">
    <location>
        <begin position="229"/>
        <end position="257"/>
    </location>
</feature>
<keyword evidence="2" id="KW-0812">Transmembrane</keyword>
<evidence type="ECO:0000313" key="5">
    <source>
        <dbReference type="Proteomes" id="UP000319383"/>
    </source>
</evidence>
<dbReference type="Pfam" id="PF01740">
    <property type="entry name" value="STAS"/>
    <property type="match status" value="1"/>
</dbReference>
<proteinExistence type="predicted"/>
<sequence>MSTSDAPYTLEKTRGYVVLCLLPKLNEVQWGDVQQVGNEIIPDLDALRSPALLVDLSALDYMGSSMVALLVRLWKAVQKKNGRMVVQSEQKMVTEVLSIAGLNSLWDVVPTRDEAISAMKQSPLAAQNGTTQASWTGPIIALIAAAAAGWVWWTTRSGDPLFDDVKQSVYVLFALAAVAVVISGLTLFRNSGAARIVGGLILIAGLAIGVGGFQQLSAANVAPPVVDSDAAAPAEATEQTPQPQLRIDRLDNDKKDK</sequence>
<feature type="transmembrane region" description="Helical" evidence="2">
    <location>
        <begin position="135"/>
        <end position="153"/>
    </location>
</feature>
<evidence type="ECO:0000256" key="2">
    <source>
        <dbReference type="SAM" id="Phobius"/>
    </source>
</evidence>
<organism evidence="4 5">
    <name type="scientific">Symmachiella dynata</name>
    <dbReference type="NCBI Taxonomy" id="2527995"/>
    <lineage>
        <taxon>Bacteria</taxon>
        <taxon>Pseudomonadati</taxon>
        <taxon>Planctomycetota</taxon>
        <taxon>Planctomycetia</taxon>
        <taxon>Planctomycetales</taxon>
        <taxon>Planctomycetaceae</taxon>
        <taxon>Symmachiella</taxon>
    </lineage>
</organism>
<feature type="compositionally biased region" description="Basic and acidic residues" evidence="1">
    <location>
        <begin position="246"/>
        <end position="257"/>
    </location>
</feature>
<dbReference type="CDD" id="cd07043">
    <property type="entry name" value="STAS_anti-anti-sigma_factors"/>
    <property type="match status" value="1"/>
</dbReference>
<feature type="compositionally biased region" description="Low complexity" evidence="1">
    <location>
        <begin position="229"/>
        <end position="243"/>
    </location>
</feature>
<evidence type="ECO:0000259" key="3">
    <source>
        <dbReference type="PROSITE" id="PS50801"/>
    </source>
</evidence>
<reference evidence="4 5" key="1">
    <citation type="submission" date="2019-02" db="EMBL/GenBank/DDBJ databases">
        <title>Deep-cultivation of Planctomycetes and their phenomic and genomic characterization uncovers novel biology.</title>
        <authorList>
            <person name="Wiegand S."/>
            <person name="Jogler M."/>
            <person name="Boedeker C."/>
            <person name="Pinto D."/>
            <person name="Vollmers J."/>
            <person name="Rivas-Marin E."/>
            <person name="Kohn T."/>
            <person name="Peeters S.H."/>
            <person name="Heuer A."/>
            <person name="Rast P."/>
            <person name="Oberbeckmann S."/>
            <person name="Bunk B."/>
            <person name="Jeske O."/>
            <person name="Meyerdierks A."/>
            <person name="Storesund J.E."/>
            <person name="Kallscheuer N."/>
            <person name="Luecker S."/>
            <person name="Lage O.M."/>
            <person name="Pohl T."/>
            <person name="Merkel B.J."/>
            <person name="Hornburger P."/>
            <person name="Mueller R.-W."/>
            <person name="Bruemmer F."/>
            <person name="Labrenz M."/>
            <person name="Spormann A.M."/>
            <person name="Op den Camp H."/>
            <person name="Overmann J."/>
            <person name="Amann R."/>
            <person name="Jetten M.S.M."/>
            <person name="Mascher T."/>
            <person name="Medema M.H."/>
            <person name="Devos D.P."/>
            <person name="Kaster A.-K."/>
            <person name="Ovreas L."/>
            <person name="Rohde M."/>
            <person name="Galperin M.Y."/>
            <person name="Jogler C."/>
        </authorList>
    </citation>
    <scope>NUCLEOTIDE SEQUENCE [LARGE SCALE GENOMIC DNA]</scope>
    <source>
        <strain evidence="4 5">Mal52</strain>
    </source>
</reference>
<dbReference type="EMBL" id="CP036276">
    <property type="protein sequence ID" value="QDU43193.1"/>
    <property type="molecule type" value="Genomic_DNA"/>
</dbReference>
<name>A0A517ZL87_9PLAN</name>
<keyword evidence="2" id="KW-1133">Transmembrane helix</keyword>
<keyword evidence="5" id="KW-1185">Reference proteome</keyword>
<dbReference type="SUPFAM" id="SSF52091">
    <property type="entry name" value="SpoIIaa-like"/>
    <property type="match status" value="1"/>
</dbReference>
<accession>A0A517ZL87</accession>
<protein>
    <recommendedName>
        <fullName evidence="3">STAS domain-containing protein</fullName>
    </recommendedName>
</protein>
<dbReference type="KEGG" id="sdyn:Mal52_16650"/>
<feature type="transmembrane region" description="Helical" evidence="2">
    <location>
        <begin position="168"/>
        <end position="188"/>
    </location>
</feature>
<gene>
    <name evidence="4" type="ORF">Mal52_16650</name>
</gene>